<evidence type="ECO:0008006" key="4">
    <source>
        <dbReference type="Google" id="ProtNLM"/>
    </source>
</evidence>
<dbReference type="EMBL" id="JAGTJQ010000006">
    <property type="protein sequence ID" value="KAH7029799.1"/>
    <property type="molecule type" value="Genomic_DNA"/>
</dbReference>
<protein>
    <recommendedName>
        <fullName evidence="4">BZIP domain-containing protein</fullName>
    </recommendedName>
</protein>
<evidence type="ECO:0000313" key="2">
    <source>
        <dbReference type="EMBL" id="KAH7029799.1"/>
    </source>
</evidence>
<sequence length="469" mass="51020">MPLEDGDAEAELKRRRERARHAQSAFRKRQAEAQRELQASHEQLKDAVRDLLYEMQADDRPQLRERIVHAARIAGLGDVDGQEMQPAGHASVQATSTSQRPSRQSGAAAAVHRGRESVAVEFPRAEHRAILQSNTRFSPISLPWETTNSHARSIIYPDPFLYLSIIGPPAEMLPFLGQGAYTFGGRLTWYVLERAFAAHDAAVKQAHSGVPSTTASADHPTFAGPAVASPQSMNARATQAVRKRHGLDIHEIVSTTRSHEARLRIVGLISLLNAFFAGAPRRGGAHRNSSSSSSSSSSSHSSDQDSPPGHSSGSDPASADEGLVDWFVDNPSAIATDHRNVLNWTREMQQLVEREYAEQGEVAREWLSPLAAEQRVRAIVGDDIFAVLSAGARRSLVEKQRQVRGEGEGGGGHEEGFAGGADAFDSLLDTLYQTYKCFGDGPRWHVRVLDGVVMHWAQSLTAGGVASWA</sequence>
<feature type="compositionally biased region" description="Low complexity" evidence="1">
    <location>
        <begin position="282"/>
        <end position="320"/>
    </location>
</feature>
<accession>A0A9P9BPZ7</accession>
<dbReference type="RefSeq" id="XP_046012087.1">
    <property type="nucleotide sequence ID" value="XM_046156925.1"/>
</dbReference>
<keyword evidence="3" id="KW-1185">Reference proteome</keyword>
<dbReference type="AlphaFoldDB" id="A0A9P9BPZ7"/>
<feature type="compositionally biased region" description="Polar residues" evidence="1">
    <location>
        <begin position="92"/>
        <end position="105"/>
    </location>
</feature>
<feature type="compositionally biased region" description="Basic and acidic residues" evidence="1">
    <location>
        <begin position="29"/>
        <end position="41"/>
    </location>
</feature>
<feature type="region of interest" description="Disordered" evidence="1">
    <location>
        <begin position="1"/>
        <end position="41"/>
    </location>
</feature>
<feature type="region of interest" description="Disordered" evidence="1">
    <location>
        <begin position="282"/>
        <end position="322"/>
    </location>
</feature>
<dbReference type="CDD" id="cd14686">
    <property type="entry name" value="bZIP"/>
    <property type="match status" value="1"/>
</dbReference>
<gene>
    <name evidence="2" type="ORF">B0I36DRAFT_350609</name>
</gene>
<reference evidence="2" key="1">
    <citation type="journal article" date="2021" name="Nat. Commun.">
        <title>Genetic determinants of endophytism in the Arabidopsis root mycobiome.</title>
        <authorList>
            <person name="Mesny F."/>
            <person name="Miyauchi S."/>
            <person name="Thiergart T."/>
            <person name="Pickel B."/>
            <person name="Atanasova L."/>
            <person name="Karlsson M."/>
            <person name="Huettel B."/>
            <person name="Barry K.W."/>
            <person name="Haridas S."/>
            <person name="Chen C."/>
            <person name="Bauer D."/>
            <person name="Andreopoulos W."/>
            <person name="Pangilinan J."/>
            <person name="LaButti K."/>
            <person name="Riley R."/>
            <person name="Lipzen A."/>
            <person name="Clum A."/>
            <person name="Drula E."/>
            <person name="Henrissat B."/>
            <person name="Kohler A."/>
            <person name="Grigoriev I.V."/>
            <person name="Martin F.M."/>
            <person name="Hacquard S."/>
        </authorList>
    </citation>
    <scope>NUCLEOTIDE SEQUENCE</scope>
    <source>
        <strain evidence="2">MPI-CAGE-CH-0230</strain>
    </source>
</reference>
<organism evidence="2 3">
    <name type="scientific">Microdochium trichocladiopsis</name>
    <dbReference type="NCBI Taxonomy" id="1682393"/>
    <lineage>
        <taxon>Eukaryota</taxon>
        <taxon>Fungi</taxon>
        <taxon>Dikarya</taxon>
        <taxon>Ascomycota</taxon>
        <taxon>Pezizomycotina</taxon>
        <taxon>Sordariomycetes</taxon>
        <taxon>Xylariomycetidae</taxon>
        <taxon>Xylariales</taxon>
        <taxon>Microdochiaceae</taxon>
        <taxon>Microdochium</taxon>
    </lineage>
</organism>
<feature type="region of interest" description="Disordered" evidence="1">
    <location>
        <begin position="79"/>
        <end position="111"/>
    </location>
</feature>
<proteinExistence type="predicted"/>
<evidence type="ECO:0000256" key="1">
    <source>
        <dbReference type="SAM" id="MobiDB-lite"/>
    </source>
</evidence>
<dbReference type="Proteomes" id="UP000756346">
    <property type="component" value="Unassembled WGS sequence"/>
</dbReference>
<evidence type="ECO:0000313" key="3">
    <source>
        <dbReference type="Proteomes" id="UP000756346"/>
    </source>
</evidence>
<name>A0A9P9BPZ7_9PEZI</name>
<dbReference type="OrthoDB" id="4737775at2759"/>
<dbReference type="GeneID" id="70186471"/>
<comment type="caution">
    <text evidence="2">The sequence shown here is derived from an EMBL/GenBank/DDBJ whole genome shotgun (WGS) entry which is preliminary data.</text>
</comment>